<name>A0A345YCX8_9SPHN</name>
<organism evidence="2 3">
    <name type="scientific">Erythrobacter aureus</name>
    <dbReference type="NCBI Taxonomy" id="2182384"/>
    <lineage>
        <taxon>Bacteria</taxon>
        <taxon>Pseudomonadati</taxon>
        <taxon>Pseudomonadota</taxon>
        <taxon>Alphaproteobacteria</taxon>
        <taxon>Sphingomonadales</taxon>
        <taxon>Erythrobacteraceae</taxon>
        <taxon>Erythrobacter/Porphyrobacter group</taxon>
        <taxon>Erythrobacter</taxon>
    </lineage>
</organism>
<accession>A0A345YCX8</accession>
<dbReference type="OrthoDB" id="8107794at2"/>
<sequence length="571" mass="62934">MDDEEWEVAGELDDAFRDRLIREAYEVVAAPEHLFDLQLRVAKAADKGSDAPRMLAPHIEQVGEIFDRVHFAEDSDFAGLSLGPSTEKHGFDTAIAFTLDNALRIVDGGQAHSWVPGETLPDFATGFDTERRQRLRQFVEGRDSRQSMILRIHRTPEDERGVPMVATVREREDQRLIDLRRLSLSWDDPVAAEFATAMGLSTAESELMRYLVEGRSLTDFAADRDRSIGTARNQLKATMRKLGVASQSELVALYAGFSETWRLGQMGPTGSLQSESATQPAAVLADGSEMPFERSGMPGGTPVLVLHGSIEGPFLTPDLEQRAKTEAFDLIIPWMPFYTQLDASEDVLTGVDDFAHRAGMLLDALGIERCVVLATSFSSAYGLAVRAHLGDRISGVVLTGSPIPMRDGRDTATRNPLWRAPLLLARTSPAFLQLLVRAVVRLSMRGETYRYFDRLLEKSPLDRETLRRPDVQAAVRRAFVSRPDRAARGMTMGLLLILQDWSRWLDAPGAPVRVLVGEEDTIHDFPTQLAHCSAHGFEAVGPIAGAGGFILFQRPGLVLDHLRQLSPAGGA</sequence>
<dbReference type="InterPro" id="IPR016032">
    <property type="entry name" value="Sig_transdc_resp-reg_C-effctor"/>
</dbReference>
<dbReference type="Gene3D" id="1.10.10.10">
    <property type="entry name" value="Winged helix-like DNA-binding domain superfamily/Winged helix DNA-binding domain"/>
    <property type="match status" value="1"/>
</dbReference>
<dbReference type="SUPFAM" id="SSF46894">
    <property type="entry name" value="C-terminal effector domain of the bipartite response regulators"/>
    <property type="match status" value="1"/>
</dbReference>
<reference evidence="3" key="1">
    <citation type="submission" date="2018-07" db="EMBL/GenBank/DDBJ databases">
        <title>Genome sequence of Erythrobacter strain YH-07, an antagonistic bacterium isolated from Yellow Sea.</title>
        <authorList>
            <person name="Tang T."/>
            <person name="Liu Q."/>
            <person name="Sun X."/>
        </authorList>
    </citation>
    <scope>NUCLEOTIDE SEQUENCE [LARGE SCALE GENOMIC DNA]</scope>
    <source>
        <strain evidence="3">YH-07</strain>
    </source>
</reference>
<keyword evidence="3" id="KW-1185">Reference proteome</keyword>
<dbReference type="KEGG" id="err:DVR09_05005"/>
<evidence type="ECO:0000259" key="1">
    <source>
        <dbReference type="SMART" id="SM00421"/>
    </source>
</evidence>
<evidence type="ECO:0000313" key="2">
    <source>
        <dbReference type="EMBL" id="AXK41780.1"/>
    </source>
</evidence>
<evidence type="ECO:0000313" key="3">
    <source>
        <dbReference type="Proteomes" id="UP000254508"/>
    </source>
</evidence>
<proteinExistence type="predicted"/>
<dbReference type="GO" id="GO:0003677">
    <property type="term" value="F:DNA binding"/>
    <property type="evidence" value="ECO:0007669"/>
    <property type="project" value="InterPro"/>
</dbReference>
<dbReference type="InterPro" id="IPR000792">
    <property type="entry name" value="Tscrpt_reg_LuxR_C"/>
</dbReference>
<dbReference type="Proteomes" id="UP000254508">
    <property type="component" value="Chromosome"/>
</dbReference>
<dbReference type="EMBL" id="CP031357">
    <property type="protein sequence ID" value="AXK41780.1"/>
    <property type="molecule type" value="Genomic_DNA"/>
</dbReference>
<dbReference type="InterPro" id="IPR036388">
    <property type="entry name" value="WH-like_DNA-bd_sf"/>
</dbReference>
<dbReference type="AlphaFoldDB" id="A0A345YCX8"/>
<dbReference type="SUPFAM" id="SSF53474">
    <property type="entry name" value="alpha/beta-Hydrolases"/>
    <property type="match status" value="1"/>
</dbReference>
<dbReference type="GO" id="GO:0006355">
    <property type="term" value="P:regulation of DNA-templated transcription"/>
    <property type="evidence" value="ECO:0007669"/>
    <property type="project" value="InterPro"/>
</dbReference>
<gene>
    <name evidence="2" type="ORF">DVR09_05005</name>
</gene>
<feature type="domain" description="HTH luxR-type" evidence="1">
    <location>
        <begin position="197"/>
        <end position="254"/>
    </location>
</feature>
<protein>
    <recommendedName>
        <fullName evidence="1">HTH luxR-type domain-containing protein</fullName>
    </recommendedName>
</protein>
<dbReference type="SMART" id="SM00421">
    <property type="entry name" value="HTH_LUXR"/>
    <property type="match status" value="1"/>
</dbReference>
<dbReference type="InterPro" id="IPR029058">
    <property type="entry name" value="AB_hydrolase_fold"/>
</dbReference>
<dbReference type="Gene3D" id="3.40.50.1820">
    <property type="entry name" value="alpha/beta hydrolase"/>
    <property type="match status" value="1"/>
</dbReference>